<gene>
    <name evidence="1" type="ORF">A3J56_01770</name>
</gene>
<organism evidence="1 2">
    <name type="scientific">Candidatus Giovannonibacteria bacterium RIFCSPHIGHO2_02_FULL_46_20</name>
    <dbReference type="NCBI Taxonomy" id="1798338"/>
    <lineage>
        <taxon>Bacteria</taxon>
        <taxon>Candidatus Giovannoniibacteriota</taxon>
    </lineage>
</organism>
<evidence type="ECO:0000313" key="1">
    <source>
        <dbReference type="EMBL" id="OGF74048.1"/>
    </source>
</evidence>
<accession>A0A1F5WEB7</accession>
<protein>
    <submittedName>
        <fullName evidence="1">Uncharacterized protein</fullName>
    </submittedName>
</protein>
<comment type="caution">
    <text evidence="1">The sequence shown here is derived from an EMBL/GenBank/DDBJ whole genome shotgun (WGS) entry which is preliminary data.</text>
</comment>
<dbReference type="Proteomes" id="UP000178406">
    <property type="component" value="Unassembled WGS sequence"/>
</dbReference>
<sequence length="460" mass="50724">MDQFQEKEEFIRSHAAEIKPILGDEERKIVGRLEEGNELTENSTTNQELSNILERFETHVYLYEKADVSPDAKRFILAASEPLAYQTMMPLLERLKKDPRCSAIGFITDNVSGKRFSDGGDDDFVPIHHHDQPVLVDILRLVKEKPFDVAVACIDPPNAPQSVLLHAAKSTLGAKKLFFIAGGWAGLGAEGGAQAVKSKTREMVDGIFCNDELAKLLIRKDDPSFPEDRIYSIGTPALDSLEFDKIEEYNEHGRKEHGIPEDAYVVFYGGGIQKTFAELYGSCQDIESITLKETAQALAHVAKEAPERKFALILRSHPREDPSARKAIYNLSDVDFPSNVTVVSGHRDDWANVNEINAVADMVVSLVGTDTLFARFRGKDGVFLAYEGKGLGADLLETVYPNGGIDAIRKTPGVILVSSPEDFAEFLKSKITQTKSKTIDRPKVSDPTGAALDAMLKGNE</sequence>
<reference evidence="1 2" key="1">
    <citation type="journal article" date="2016" name="Nat. Commun.">
        <title>Thousands of microbial genomes shed light on interconnected biogeochemical processes in an aquifer system.</title>
        <authorList>
            <person name="Anantharaman K."/>
            <person name="Brown C.T."/>
            <person name="Hug L.A."/>
            <person name="Sharon I."/>
            <person name="Castelle C.J."/>
            <person name="Probst A.J."/>
            <person name="Thomas B.C."/>
            <person name="Singh A."/>
            <person name="Wilkins M.J."/>
            <person name="Karaoz U."/>
            <person name="Brodie E.L."/>
            <person name="Williams K.H."/>
            <person name="Hubbard S.S."/>
            <person name="Banfield J.F."/>
        </authorList>
    </citation>
    <scope>NUCLEOTIDE SEQUENCE [LARGE SCALE GENOMIC DNA]</scope>
</reference>
<proteinExistence type="predicted"/>
<name>A0A1F5WEB7_9BACT</name>
<dbReference type="AlphaFoldDB" id="A0A1F5WEB7"/>
<dbReference type="EMBL" id="MFHQ01000030">
    <property type="protein sequence ID" value="OGF74048.1"/>
    <property type="molecule type" value="Genomic_DNA"/>
</dbReference>
<evidence type="ECO:0000313" key="2">
    <source>
        <dbReference type="Proteomes" id="UP000178406"/>
    </source>
</evidence>